<keyword evidence="3" id="KW-1185">Reference proteome</keyword>
<dbReference type="GO" id="GO:0004315">
    <property type="term" value="F:3-oxoacyl-[acyl-carrier-protein] synthase activity"/>
    <property type="evidence" value="ECO:0007669"/>
    <property type="project" value="InterPro"/>
</dbReference>
<comment type="caution">
    <text evidence="2">The sequence shown here is derived from an EMBL/GenBank/DDBJ whole genome shotgun (WGS) entry which is preliminary data.</text>
</comment>
<dbReference type="Pfam" id="PF08545">
    <property type="entry name" value="ACP_syn_III"/>
    <property type="match status" value="1"/>
</dbReference>
<gene>
    <name evidence="2" type="ORF">FXB40_34085</name>
</gene>
<feature type="domain" description="Beta-ketoacyl-[acyl-carrier-protein] synthase III N-terminal" evidence="1">
    <location>
        <begin position="121"/>
        <end position="189"/>
    </location>
</feature>
<sequence length="344" mass="37129">MTESSIGIIGMAKRLPDTIRANDDPIFDWIHEHHPEGEGLFTGYDKRRVLADGETVLDILTPAARVAIDDADLEARQIDIVIGCISPNTYFVPADLFALTRQLKLPETTLTIPLANDFNNFNVGVVLADAMIRAGRARNILVAIGGAWTRAMDYHTPQAVSAADGAAAAVLGVAPTGRQPRWRLVDTEVIAQEQNFGDMFLIGDRRMVPAEPGVGTASDPDPQAQDWTGPYYHVTASGLKHFGTFGGQTAPLAVSRLLQRQGIAAADVTLTGHQASKTLLDIWQQTLKPGATFFTLAEFANMTVANIPVNLSLMQDKVKTPWVVALGLAGDMHAHAMLLRTSES</sequence>
<accession>A0A5D3K527</accession>
<dbReference type="GO" id="GO:0044550">
    <property type="term" value="P:secondary metabolite biosynthetic process"/>
    <property type="evidence" value="ECO:0007669"/>
    <property type="project" value="TreeGrafter"/>
</dbReference>
<evidence type="ECO:0000313" key="3">
    <source>
        <dbReference type="Proteomes" id="UP000324758"/>
    </source>
</evidence>
<dbReference type="EMBL" id="VSSS01000057">
    <property type="protein sequence ID" value="TYL89962.1"/>
    <property type="molecule type" value="Genomic_DNA"/>
</dbReference>
<dbReference type="Proteomes" id="UP000324758">
    <property type="component" value="Unassembled WGS sequence"/>
</dbReference>
<evidence type="ECO:0000259" key="1">
    <source>
        <dbReference type="Pfam" id="PF08545"/>
    </source>
</evidence>
<proteinExistence type="predicted"/>
<dbReference type="AlphaFoldDB" id="A0A5D3K527"/>
<dbReference type="PANTHER" id="PTHR34069">
    <property type="entry name" value="3-OXOACYL-[ACYL-CARRIER-PROTEIN] SYNTHASE 3"/>
    <property type="match status" value="1"/>
</dbReference>
<dbReference type="PANTHER" id="PTHR34069:SF2">
    <property type="entry name" value="BETA-KETOACYL-[ACYL-CARRIER-PROTEIN] SYNTHASE III"/>
    <property type="match status" value="1"/>
</dbReference>
<name>A0A5D3K527_9BRAD</name>
<reference evidence="2 3" key="1">
    <citation type="submission" date="2019-08" db="EMBL/GenBank/DDBJ databases">
        <title>Bradyrhizobium hipponensis sp. nov., a rhizobium isolated from a Lupinus angustifolius root nodule in Tunisia.</title>
        <authorList>
            <person name="Off K."/>
            <person name="Rejili M."/>
            <person name="Mars M."/>
            <person name="Brachmann A."/>
            <person name="Marin M."/>
        </authorList>
    </citation>
    <scope>NUCLEOTIDE SEQUENCE [LARGE SCALE GENOMIC DNA]</scope>
    <source>
        <strain evidence="2 3">CTAW71</strain>
    </source>
</reference>
<dbReference type="InterPro" id="IPR013751">
    <property type="entry name" value="ACP_syn_III_N"/>
</dbReference>
<dbReference type="SUPFAM" id="SSF53901">
    <property type="entry name" value="Thiolase-like"/>
    <property type="match status" value="2"/>
</dbReference>
<evidence type="ECO:0000313" key="2">
    <source>
        <dbReference type="EMBL" id="TYL89962.1"/>
    </source>
</evidence>
<dbReference type="Gene3D" id="3.40.47.10">
    <property type="match status" value="2"/>
</dbReference>
<organism evidence="2 3">
    <name type="scientific">Bradyrhizobium rifense</name>
    <dbReference type="NCBI Taxonomy" id="515499"/>
    <lineage>
        <taxon>Bacteria</taxon>
        <taxon>Pseudomonadati</taxon>
        <taxon>Pseudomonadota</taxon>
        <taxon>Alphaproteobacteria</taxon>
        <taxon>Hyphomicrobiales</taxon>
        <taxon>Nitrobacteraceae</taxon>
        <taxon>Bradyrhizobium</taxon>
    </lineage>
</organism>
<dbReference type="OrthoDB" id="151547at2"/>
<dbReference type="RefSeq" id="WP_148776655.1">
    <property type="nucleotide sequence ID" value="NZ_VSSS01000057.1"/>
</dbReference>
<protein>
    <submittedName>
        <fullName evidence="2">3-oxoacyl-ACP synthase</fullName>
    </submittedName>
</protein>
<dbReference type="GO" id="GO:0006633">
    <property type="term" value="P:fatty acid biosynthetic process"/>
    <property type="evidence" value="ECO:0007669"/>
    <property type="project" value="InterPro"/>
</dbReference>
<dbReference type="InterPro" id="IPR016039">
    <property type="entry name" value="Thiolase-like"/>
</dbReference>